<accession>A0A2H4YPU8</accession>
<dbReference type="EMBL" id="CP025255">
    <property type="protein sequence ID" value="AUF34878.1"/>
    <property type="molecule type" value="Genomic_DNA"/>
</dbReference>
<keyword evidence="2" id="KW-0732">Signal</keyword>
<evidence type="ECO:0000256" key="2">
    <source>
        <dbReference type="SAM" id="SignalP"/>
    </source>
</evidence>
<evidence type="ECO:0000256" key="1">
    <source>
        <dbReference type="SAM" id="MobiDB-lite"/>
    </source>
</evidence>
<feature type="region of interest" description="Disordered" evidence="1">
    <location>
        <begin position="53"/>
        <end position="88"/>
    </location>
</feature>
<feature type="chain" id="PRO_5014198318" evidence="2">
    <location>
        <begin position="22"/>
        <end position="150"/>
    </location>
</feature>
<name>A0A2H4YPU8_SALNE</name>
<dbReference type="InterPro" id="IPR022753">
    <property type="entry name" value="T4SS_pilus_biogen_PilP"/>
</dbReference>
<feature type="signal peptide" evidence="2">
    <location>
        <begin position="1"/>
        <end position="21"/>
    </location>
</feature>
<evidence type="ECO:0000313" key="3">
    <source>
        <dbReference type="EMBL" id="AUF34878.1"/>
    </source>
</evidence>
<keyword evidence="3" id="KW-0614">Plasmid</keyword>
<protein>
    <submittedName>
        <fullName evidence="3">Type IV pilus biogenesis protein PilP</fullName>
    </submittedName>
</protein>
<organism evidence="3">
    <name type="scientific">Salmonella enterica subsp. enterica serovar Newport str. CDC 2010K-2159</name>
    <dbReference type="NCBI Taxonomy" id="1454627"/>
    <lineage>
        <taxon>Bacteria</taxon>
        <taxon>Pseudomonadati</taxon>
        <taxon>Pseudomonadota</taxon>
        <taxon>Gammaproteobacteria</taxon>
        <taxon>Enterobacterales</taxon>
        <taxon>Enterobacteriaceae</taxon>
        <taxon>Salmonella</taxon>
    </lineage>
</organism>
<feature type="compositionally biased region" description="Polar residues" evidence="1">
    <location>
        <begin position="53"/>
        <end position="65"/>
    </location>
</feature>
<gene>
    <name evidence="3" type="primary">pilP</name>
    <name evidence="3" type="ORF">AW90_50255</name>
</gene>
<dbReference type="AlphaFoldDB" id="A0A2H4YPU8"/>
<dbReference type="RefSeq" id="WP_115396609.1">
    <property type="nucleotide sequence ID" value="NZ_CP025255.1"/>
</dbReference>
<reference evidence="3" key="2">
    <citation type="submission" date="2017-12" db="EMBL/GenBank/DDBJ databases">
        <authorList>
            <person name="Hurst M.R.H."/>
        </authorList>
    </citation>
    <scope>NUCLEOTIDE SEQUENCE</scope>
    <source>
        <strain evidence="3">CDC 2010K-2159</strain>
        <plasmid evidence="3">pSNE1-2010K-2159</plasmid>
    </source>
</reference>
<reference evidence="3" key="1">
    <citation type="journal article" date="2016" name="Genome Announc.">
        <title>Chromosome and Plasmids of the Tick-Borne Relapsing Fever Agent Borrelia hermsii.</title>
        <authorList>
            <person name="Barbour A.G."/>
        </authorList>
    </citation>
    <scope>NUCLEOTIDE SEQUENCE</scope>
    <source>
        <strain evidence="3">CDC 2010K-2159</strain>
        <plasmid evidence="3">pSNE1-2010K-2159</plasmid>
    </source>
</reference>
<geneLocation type="plasmid" evidence="3">
    <name>pSNE1-2010K-2159</name>
</geneLocation>
<dbReference type="NCBIfam" id="TIGR03021">
    <property type="entry name" value="pilP_fam"/>
    <property type="match status" value="1"/>
</dbReference>
<sequence length="150" mass="15802">MHLSKLLIITSLLLLPELSSATTQPLVTIGELEAQQNQNILLQAKVQGAQLQKQLDGSDVDSSMTAPPDAGQLTSSLPSVSGPAQRRPPTELPVILEINGKDKRLHAVLRLADGRQTRVTTGSSLPGSKVTVKSISLSGVTLSDGTTLTF</sequence>
<proteinExistence type="predicted"/>